<protein>
    <submittedName>
        <fullName evidence="2">Uncharacterized protein</fullName>
    </submittedName>
</protein>
<dbReference type="EMBL" id="CP026309">
    <property type="protein sequence ID" value="AUV83719.1"/>
    <property type="molecule type" value="Genomic_DNA"/>
</dbReference>
<sequence length="289" mass="29542">MAFALLTAALAAVALWRYLVSRLLSAGVVPVPRSGGLAVDVLVTDGPFVVGVVAFAGAYAVGRDIDVGVTLPSDAKTVGLAVTLPFALVGLTKLVGTLDGVPYNSLTKTAYAADAPVWPVITVTGLSLLVGVPVVVAVCQVLVQGSLRPAVDGDAALVLTTLVTAFVMVDTTGRLSSVPDVGKVVSVVAFTALLALGRYGHDRVAVDRVRSLAYLPVALFVCVVSLAGVAQVESVTGGLFALTQLATFGVAAYASDRTGSLLPPALAYACFWLANTAVVYGFEAGLQHW</sequence>
<organism evidence="2 3">
    <name type="scientific">Salinigranum rubrum</name>
    <dbReference type="NCBI Taxonomy" id="755307"/>
    <lineage>
        <taxon>Archaea</taxon>
        <taxon>Methanobacteriati</taxon>
        <taxon>Methanobacteriota</taxon>
        <taxon>Stenosarchaea group</taxon>
        <taxon>Halobacteria</taxon>
        <taxon>Halobacteriales</taxon>
        <taxon>Haloferacaceae</taxon>
        <taxon>Salinigranum</taxon>
    </lineage>
</organism>
<feature type="transmembrane region" description="Helical" evidence="1">
    <location>
        <begin position="74"/>
        <end position="96"/>
    </location>
</feature>
<feature type="transmembrane region" description="Helical" evidence="1">
    <location>
        <begin position="261"/>
        <end position="282"/>
    </location>
</feature>
<dbReference type="Proteomes" id="UP000236584">
    <property type="component" value="Chromosome"/>
</dbReference>
<evidence type="ECO:0000313" key="3">
    <source>
        <dbReference type="Proteomes" id="UP000236584"/>
    </source>
</evidence>
<keyword evidence="3" id="KW-1185">Reference proteome</keyword>
<keyword evidence="1" id="KW-0472">Membrane</keyword>
<feature type="transmembrane region" description="Helical" evidence="1">
    <location>
        <begin position="212"/>
        <end position="230"/>
    </location>
</feature>
<feature type="transmembrane region" description="Helical" evidence="1">
    <location>
        <begin position="116"/>
        <end position="143"/>
    </location>
</feature>
<accession>A0A2I8VRB0</accession>
<keyword evidence="1" id="KW-1133">Transmembrane helix</keyword>
<evidence type="ECO:0000256" key="1">
    <source>
        <dbReference type="SAM" id="Phobius"/>
    </source>
</evidence>
<gene>
    <name evidence="2" type="ORF">C2R22_20425</name>
</gene>
<dbReference type="KEGG" id="srub:C2R22_20425"/>
<reference evidence="2 3" key="1">
    <citation type="submission" date="2018-01" db="EMBL/GenBank/DDBJ databases">
        <title>Complete genome sequence of Salinigranum rubrum GX10T, an extremely halophilic archaeon isolated from a marine solar saltern.</title>
        <authorList>
            <person name="Han S."/>
        </authorList>
    </citation>
    <scope>NUCLEOTIDE SEQUENCE [LARGE SCALE GENOMIC DNA]</scope>
    <source>
        <strain evidence="2 3">GX10</strain>
    </source>
</reference>
<dbReference type="AlphaFoldDB" id="A0A2I8VRB0"/>
<name>A0A2I8VRB0_9EURY</name>
<feature type="transmembrane region" description="Helical" evidence="1">
    <location>
        <begin position="42"/>
        <end position="62"/>
    </location>
</feature>
<evidence type="ECO:0000313" key="2">
    <source>
        <dbReference type="EMBL" id="AUV83719.1"/>
    </source>
</evidence>
<feature type="transmembrane region" description="Helical" evidence="1">
    <location>
        <begin position="236"/>
        <end position="254"/>
    </location>
</feature>
<proteinExistence type="predicted"/>
<keyword evidence="1" id="KW-0812">Transmembrane</keyword>